<dbReference type="InterPro" id="IPR000653">
    <property type="entry name" value="DegT/StrS_aminotransferase"/>
</dbReference>
<dbReference type="GO" id="GO:0000271">
    <property type="term" value="P:polysaccharide biosynthetic process"/>
    <property type="evidence" value="ECO:0007669"/>
    <property type="project" value="TreeGrafter"/>
</dbReference>
<dbReference type="InterPro" id="IPR015422">
    <property type="entry name" value="PyrdxlP-dep_Trfase_small"/>
</dbReference>
<evidence type="ECO:0000313" key="1">
    <source>
        <dbReference type="EMBL" id="SVC84650.1"/>
    </source>
</evidence>
<sequence>AILEIAKHHQISVIEDAAQSVGSLYSGRPSGSLGEIGCFSTHPLKNLNACGDAGFLTTDDEDIAKQVHLSRNHGLADRNTVEQFGNVSRMDTLQATILEYRLSRLSQVIEKRRKNADMYRELINSSQIHIPEEREEEFNTYHTFVIQCDRRNELKRYLMKQGIETAIHYPVPIHLQPAASHLGYRKGDFPVTETQSERILTLPIHQYLQESTISNISNCINAFFS</sequence>
<dbReference type="AlphaFoldDB" id="A0A382QI92"/>
<gene>
    <name evidence="1" type="ORF">METZ01_LOCUS337504</name>
</gene>
<evidence type="ECO:0008006" key="2">
    <source>
        <dbReference type="Google" id="ProtNLM"/>
    </source>
</evidence>
<dbReference type="GO" id="GO:0030170">
    <property type="term" value="F:pyridoxal phosphate binding"/>
    <property type="evidence" value="ECO:0007669"/>
    <property type="project" value="TreeGrafter"/>
</dbReference>
<dbReference type="EMBL" id="UINC01114382">
    <property type="protein sequence ID" value="SVC84650.1"/>
    <property type="molecule type" value="Genomic_DNA"/>
</dbReference>
<dbReference type="PANTHER" id="PTHR30244">
    <property type="entry name" value="TRANSAMINASE"/>
    <property type="match status" value="1"/>
</dbReference>
<dbReference type="Gene3D" id="3.90.1150.10">
    <property type="entry name" value="Aspartate Aminotransferase, domain 1"/>
    <property type="match status" value="1"/>
</dbReference>
<dbReference type="InterPro" id="IPR015421">
    <property type="entry name" value="PyrdxlP-dep_Trfase_major"/>
</dbReference>
<organism evidence="1">
    <name type="scientific">marine metagenome</name>
    <dbReference type="NCBI Taxonomy" id="408172"/>
    <lineage>
        <taxon>unclassified sequences</taxon>
        <taxon>metagenomes</taxon>
        <taxon>ecological metagenomes</taxon>
    </lineage>
</organism>
<dbReference type="InterPro" id="IPR015424">
    <property type="entry name" value="PyrdxlP-dep_Trfase"/>
</dbReference>
<name>A0A382QI92_9ZZZZ</name>
<feature type="non-terminal residue" evidence="1">
    <location>
        <position position="1"/>
    </location>
</feature>
<dbReference type="PANTHER" id="PTHR30244:SF42">
    <property type="entry name" value="UDP-2-ACETAMIDO-2-DEOXY-3-OXO-D-GLUCURONATE AMINOTRANSFERASE"/>
    <property type="match status" value="1"/>
</dbReference>
<protein>
    <recommendedName>
        <fullName evidence="2">Transcriptional regulator</fullName>
    </recommendedName>
</protein>
<dbReference type="SUPFAM" id="SSF53383">
    <property type="entry name" value="PLP-dependent transferases"/>
    <property type="match status" value="1"/>
</dbReference>
<dbReference type="GO" id="GO:0008483">
    <property type="term" value="F:transaminase activity"/>
    <property type="evidence" value="ECO:0007669"/>
    <property type="project" value="TreeGrafter"/>
</dbReference>
<proteinExistence type="predicted"/>
<dbReference type="Gene3D" id="3.40.640.10">
    <property type="entry name" value="Type I PLP-dependent aspartate aminotransferase-like (Major domain)"/>
    <property type="match status" value="1"/>
</dbReference>
<accession>A0A382QI92</accession>
<dbReference type="Pfam" id="PF01041">
    <property type="entry name" value="DegT_DnrJ_EryC1"/>
    <property type="match status" value="1"/>
</dbReference>
<reference evidence="1" key="1">
    <citation type="submission" date="2018-05" db="EMBL/GenBank/DDBJ databases">
        <authorList>
            <person name="Lanie J.A."/>
            <person name="Ng W.-L."/>
            <person name="Kazmierczak K.M."/>
            <person name="Andrzejewski T.M."/>
            <person name="Davidsen T.M."/>
            <person name="Wayne K.J."/>
            <person name="Tettelin H."/>
            <person name="Glass J.I."/>
            <person name="Rusch D."/>
            <person name="Podicherti R."/>
            <person name="Tsui H.-C.T."/>
            <person name="Winkler M.E."/>
        </authorList>
    </citation>
    <scope>NUCLEOTIDE SEQUENCE</scope>
</reference>